<organism evidence="2 3">
    <name type="scientific">Hyphomonas adhaerens MHS-3</name>
    <dbReference type="NCBI Taxonomy" id="1280949"/>
    <lineage>
        <taxon>Bacteria</taxon>
        <taxon>Pseudomonadati</taxon>
        <taxon>Pseudomonadota</taxon>
        <taxon>Alphaproteobacteria</taxon>
        <taxon>Hyphomonadales</taxon>
        <taxon>Hyphomonadaceae</taxon>
        <taxon>Hyphomonas</taxon>
    </lineage>
</organism>
<protein>
    <submittedName>
        <fullName evidence="2">Uncharacterized protein</fullName>
    </submittedName>
</protein>
<reference evidence="2 3" key="1">
    <citation type="journal article" date="2014" name="Antonie Van Leeuwenhoek">
        <title>Hyphomonas beringensis sp. nov. and Hyphomonas chukchiensis sp. nov., isolated from surface seawater of the Bering Sea and Chukchi Sea.</title>
        <authorList>
            <person name="Li C."/>
            <person name="Lai Q."/>
            <person name="Li G."/>
            <person name="Dong C."/>
            <person name="Wang J."/>
            <person name="Liao Y."/>
            <person name="Shao Z."/>
        </authorList>
    </citation>
    <scope>NUCLEOTIDE SEQUENCE [LARGE SCALE GENOMIC DNA]</scope>
    <source>
        <strain evidence="2 3">MHS-3</strain>
    </source>
</reference>
<dbReference type="EMBL" id="ARYH01000001">
    <property type="protein sequence ID" value="KCZ84582.1"/>
    <property type="molecule type" value="Genomic_DNA"/>
</dbReference>
<feature type="region of interest" description="Disordered" evidence="1">
    <location>
        <begin position="245"/>
        <end position="264"/>
    </location>
</feature>
<evidence type="ECO:0000256" key="1">
    <source>
        <dbReference type="SAM" id="MobiDB-lite"/>
    </source>
</evidence>
<dbReference type="AlphaFoldDB" id="A0A069E3P0"/>
<feature type="compositionally biased region" description="Polar residues" evidence="1">
    <location>
        <begin position="245"/>
        <end position="255"/>
    </location>
</feature>
<dbReference type="PATRIC" id="fig|1280949.3.peg.584"/>
<accession>A0A069E3P0</accession>
<proteinExistence type="predicted"/>
<keyword evidence="3" id="KW-1185">Reference proteome</keyword>
<evidence type="ECO:0000313" key="3">
    <source>
        <dbReference type="Proteomes" id="UP000027446"/>
    </source>
</evidence>
<comment type="caution">
    <text evidence="2">The sequence shown here is derived from an EMBL/GenBank/DDBJ whole genome shotgun (WGS) entry which is preliminary data.</text>
</comment>
<gene>
    <name evidence="2" type="ORF">HAD_02845</name>
</gene>
<evidence type="ECO:0000313" key="2">
    <source>
        <dbReference type="EMBL" id="KCZ84582.1"/>
    </source>
</evidence>
<name>A0A069E3P0_9PROT</name>
<sequence>MYMSSVARQVAWRQIERSLENPEEIVQFRQNLSAFHYYVSESGEVLFEQVSDQIMLDNQIVESARTSAQSYVTKVFGESGSPYQKSENEELASIYRQLRNLSRAGRQETRLALLMQLILESPHRTFKIFDLYTDRGQYTRQVIALLRSVFQRPDFELTPDAIEEVIAAYVPRFYSMSYYGNRGVLLEKLAKNLSPYKKIVRAVYRKFESSRSRDVLENSVAIRRALAGNSQLRKLMLDDETVDANQNSISRQDAQNPLRAQGEK</sequence>
<dbReference type="Proteomes" id="UP000027446">
    <property type="component" value="Unassembled WGS sequence"/>
</dbReference>